<dbReference type="GO" id="GO:0016301">
    <property type="term" value="F:kinase activity"/>
    <property type="evidence" value="ECO:0007669"/>
    <property type="project" value="UniProtKB-KW"/>
</dbReference>
<dbReference type="AlphaFoldDB" id="A0A077M8Y1"/>
<evidence type="ECO:0000313" key="1">
    <source>
        <dbReference type="EMBL" id="CCI53064.1"/>
    </source>
</evidence>
<name>A0A077M8Y1_9MICO</name>
<accession>A0A077M8Y1</accession>
<dbReference type="NCBIfam" id="TIGR03843">
    <property type="entry name" value="SCO1664 family protein"/>
    <property type="match status" value="1"/>
</dbReference>
<dbReference type="EMBL" id="CAJC01000139">
    <property type="protein sequence ID" value="CCI53064.1"/>
    <property type="molecule type" value="Genomic_DNA"/>
</dbReference>
<dbReference type="InterPro" id="IPR022292">
    <property type="entry name" value="CHP03843"/>
</dbReference>
<comment type="caution">
    <text evidence="1">The sequence shown here is derived from an EMBL/GenBank/DDBJ whole genome shotgun (WGS) entry which is preliminary data.</text>
</comment>
<dbReference type="Proteomes" id="UP000035720">
    <property type="component" value="Unassembled WGS sequence"/>
</dbReference>
<dbReference type="STRING" id="1193518.BN13_30016"/>
<keyword evidence="1" id="KW-0808">Transferase</keyword>
<reference evidence="1 2" key="1">
    <citation type="journal article" date="2013" name="ISME J.">
        <title>A metabolic model for members of the genus Tetrasphaera involved in enhanced biological phosphorus removal.</title>
        <authorList>
            <person name="Kristiansen R."/>
            <person name="Nguyen H.T.T."/>
            <person name="Saunders A.M."/>
            <person name="Nielsen J.L."/>
            <person name="Wimmer R."/>
            <person name="Le V.Q."/>
            <person name="McIlroy S.J."/>
            <person name="Petrovski S."/>
            <person name="Seviour R.J."/>
            <person name="Calteau A."/>
            <person name="Nielsen K.L."/>
            <person name="Nielsen P.H."/>
        </authorList>
    </citation>
    <scope>NUCLEOTIDE SEQUENCE [LARGE SCALE GENOMIC DNA]</scope>
    <source>
        <strain evidence="1 2">Ben 74</strain>
    </source>
</reference>
<protein>
    <submittedName>
        <fullName evidence="1">Phosphatidylinositol 3-and 4-kinase</fullName>
    </submittedName>
</protein>
<keyword evidence="1" id="KW-0418">Kinase</keyword>
<evidence type="ECO:0000313" key="2">
    <source>
        <dbReference type="Proteomes" id="UP000035720"/>
    </source>
</evidence>
<sequence>MLARLGDPDAGPYVVYKPISGERPLWDFPDGTLAGRERAAYVLSGAGGWDLVPPTVLRDGPRGPGMVQAWVGEPGEAESVVHVLRVGSDPTGLIPVLRAEDEDGRPALIAHESAADVRSLAVLDAVINNADRKGAHAFRYDGRLYAVDHGVTFHREDKLRTVLWGWAGDALPDEDVARLAALAGELDSSAALLGDLAVLLTDAEIAALRGRIAHLLRTRRHPEPPDGWPAIPWPPL</sequence>
<keyword evidence="2" id="KW-1185">Reference proteome</keyword>
<proteinExistence type="predicted"/>
<gene>
    <name evidence="1" type="ORF">BN13_30016</name>
</gene>
<organism evidence="1 2">
    <name type="scientific">Nostocoides jenkinsii Ben 74</name>
    <dbReference type="NCBI Taxonomy" id="1193518"/>
    <lineage>
        <taxon>Bacteria</taxon>
        <taxon>Bacillati</taxon>
        <taxon>Actinomycetota</taxon>
        <taxon>Actinomycetes</taxon>
        <taxon>Micrococcales</taxon>
        <taxon>Intrasporangiaceae</taxon>
        <taxon>Nostocoides</taxon>
    </lineage>
</organism>